<dbReference type="InterPro" id="IPR050361">
    <property type="entry name" value="MPP/UQCRC_Complex"/>
</dbReference>
<protein>
    <recommendedName>
        <fullName evidence="6">Insulinase family protein</fullName>
    </recommendedName>
</protein>
<organism evidence="4 5">
    <name type="scientific">Candidatus Vogelbacteria bacterium CG10_big_fil_rev_8_21_14_0_10_50_13</name>
    <dbReference type="NCBI Taxonomy" id="1975044"/>
    <lineage>
        <taxon>Bacteria</taxon>
        <taxon>Candidatus Vogeliibacteriota</taxon>
    </lineage>
</organism>
<reference evidence="4 5" key="1">
    <citation type="submission" date="2017-09" db="EMBL/GenBank/DDBJ databases">
        <title>Depth-based differentiation of microbial function through sediment-hosted aquifers and enrichment of novel symbionts in the deep terrestrial subsurface.</title>
        <authorList>
            <person name="Probst A.J."/>
            <person name="Ladd B."/>
            <person name="Jarett J.K."/>
            <person name="Geller-Mcgrath D.E."/>
            <person name="Sieber C.M."/>
            <person name="Emerson J.B."/>
            <person name="Anantharaman K."/>
            <person name="Thomas B.C."/>
            <person name="Malmstrom R."/>
            <person name="Stieglmeier M."/>
            <person name="Klingl A."/>
            <person name="Woyke T."/>
            <person name="Ryan C.M."/>
            <person name="Banfield J.F."/>
        </authorList>
    </citation>
    <scope>NUCLEOTIDE SEQUENCE [LARGE SCALE GENOMIC DNA]</scope>
    <source>
        <strain evidence="4">CG10_big_fil_rev_8_21_14_0_10_50_13</strain>
    </source>
</reference>
<dbReference type="Pfam" id="PF00675">
    <property type="entry name" value="Peptidase_M16"/>
    <property type="match status" value="1"/>
</dbReference>
<dbReference type="InterPro" id="IPR011765">
    <property type="entry name" value="Pept_M16_N"/>
</dbReference>
<gene>
    <name evidence="4" type="ORF">COV09_01205</name>
</gene>
<dbReference type="Pfam" id="PF05193">
    <property type="entry name" value="Peptidase_M16_C"/>
    <property type="match status" value="1"/>
</dbReference>
<evidence type="ECO:0008006" key="6">
    <source>
        <dbReference type="Google" id="ProtNLM"/>
    </source>
</evidence>
<feature type="domain" description="Peptidase M16 N-terminal" evidence="2">
    <location>
        <begin position="63"/>
        <end position="199"/>
    </location>
</feature>
<name>A0A2H0RGF2_9BACT</name>
<dbReference type="PANTHER" id="PTHR11851">
    <property type="entry name" value="METALLOPROTEASE"/>
    <property type="match status" value="1"/>
</dbReference>
<evidence type="ECO:0000256" key="1">
    <source>
        <dbReference type="ARBA" id="ARBA00007261"/>
    </source>
</evidence>
<dbReference type="EMBL" id="PCYJ01000019">
    <property type="protein sequence ID" value="PIR45466.1"/>
    <property type="molecule type" value="Genomic_DNA"/>
</dbReference>
<dbReference type="GO" id="GO:0046872">
    <property type="term" value="F:metal ion binding"/>
    <property type="evidence" value="ECO:0007669"/>
    <property type="project" value="InterPro"/>
</dbReference>
<dbReference type="InterPro" id="IPR007863">
    <property type="entry name" value="Peptidase_M16_C"/>
</dbReference>
<evidence type="ECO:0000313" key="5">
    <source>
        <dbReference type="Proteomes" id="UP000230906"/>
    </source>
</evidence>
<sequence>MPIWILMMFLLMWSKMTTRKIPALTLRRAVKYSLVIGRRGFASLPIFIMTNPKLYKAPNGAQIAYQNIPESGILNVDIFIKSGWRNEGQNEKEYTHLLEHLLMSGSKKYPTEQSMAEVLENIGAKLNAHTSIEYLCLRGEVLKENGRQLIDLMFDKISNPIINRKKIDKEIRVLQEEYHSQINNKNKWLEKHLINQVFPDGSLITPPYPSPYPLDKVTVNAITNYYNKIISPSSIKITVVGEIEESKILEDIKKLVNELGKGRGANLTTIIKKPRSNKPNVLDLTQNNNPDNSIGNLRFSFVTVAAGDKLSPALELISSYLGNGYQAKLFQELRLKNNLTYSYLSKNIKLSDTGIYYFGLTTRYLSEAEKIIKEHFDFWLNQIDETKLIKLKQKLINQAKYNFYSSQKNISFGYGYDLILIDQIQALDNYIEKINKVTIKDIQSVNDLLDIKKVFVLKA</sequence>
<feature type="domain" description="Peptidase M16 C-terminal" evidence="3">
    <location>
        <begin position="216"/>
        <end position="393"/>
    </location>
</feature>
<dbReference type="SUPFAM" id="SSF63411">
    <property type="entry name" value="LuxS/MPP-like metallohydrolase"/>
    <property type="match status" value="2"/>
</dbReference>
<comment type="similarity">
    <text evidence="1">Belongs to the peptidase M16 family.</text>
</comment>
<dbReference type="PANTHER" id="PTHR11851:SF49">
    <property type="entry name" value="MITOCHONDRIAL-PROCESSING PEPTIDASE SUBUNIT ALPHA"/>
    <property type="match status" value="1"/>
</dbReference>
<evidence type="ECO:0000259" key="2">
    <source>
        <dbReference type="Pfam" id="PF00675"/>
    </source>
</evidence>
<evidence type="ECO:0000259" key="3">
    <source>
        <dbReference type="Pfam" id="PF05193"/>
    </source>
</evidence>
<comment type="caution">
    <text evidence="4">The sequence shown here is derived from an EMBL/GenBank/DDBJ whole genome shotgun (WGS) entry which is preliminary data.</text>
</comment>
<dbReference type="Gene3D" id="3.30.830.10">
    <property type="entry name" value="Metalloenzyme, LuxS/M16 peptidase-like"/>
    <property type="match status" value="2"/>
</dbReference>
<dbReference type="AlphaFoldDB" id="A0A2H0RGF2"/>
<accession>A0A2H0RGF2</accession>
<proteinExistence type="inferred from homology"/>
<evidence type="ECO:0000313" key="4">
    <source>
        <dbReference type="EMBL" id="PIR45466.1"/>
    </source>
</evidence>
<dbReference type="InterPro" id="IPR011249">
    <property type="entry name" value="Metalloenz_LuxS/M16"/>
</dbReference>
<dbReference type="Proteomes" id="UP000230906">
    <property type="component" value="Unassembled WGS sequence"/>
</dbReference>